<sequence length="62" mass="6842">MLSTTTDNRMEMVNLNCKVITSSSFKERCGLDLKECVDLMESSGRVMNLEGKQHSDALASSV</sequence>
<dbReference type="AlphaFoldDB" id="A0A5J5CFU3"/>
<proteinExistence type="predicted"/>
<dbReference type="InterPro" id="IPR039471">
    <property type="entry name" value="CXorf65-like"/>
</dbReference>
<organism evidence="1 2">
    <name type="scientific">Etheostoma spectabile</name>
    <name type="common">orangethroat darter</name>
    <dbReference type="NCBI Taxonomy" id="54343"/>
    <lineage>
        <taxon>Eukaryota</taxon>
        <taxon>Metazoa</taxon>
        <taxon>Chordata</taxon>
        <taxon>Craniata</taxon>
        <taxon>Vertebrata</taxon>
        <taxon>Euteleostomi</taxon>
        <taxon>Actinopterygii</taxon>
        <taxon>Neopterygii</taxon>
        <taxon>Teleostei</taxon>
        <taxon>Neoteleostei</taxon>
        <taxon>Acanthomorphata</taxon>
        <taxon>Eupercaria</taxon>
        <taxon>Perciformes</taxon>
        <taxon>Percoidei</taxon>
        <taxon>Percidae</taxon>
        <taxon>Etheostomatinae</taxon>
        <taxon>Etheostoma</taxon>
    </lineage>
</organism>
<accession>A0A5J5CFU3</accession>
<gene>
    <name evidence="1" type="ORF">FQN60_018638</name>
</gene>
<comment type="caution">
    <text evidence="1">The sequence shown here is derived from an EMBL/GenBank/DDBJ whole genome shotgun (WGS) entry which is preliminary data.</text>
</comment>
<name>A0A5J5CFU3_9PERO</name>
<protein>
    <submittedName>
        <fullName evidence="1">Uncharacterized protein</fullName>
    </submittedName>
</protein>
<dbReference type="EMBL" id="VOFY01000063">
    <property type="protein sequence ID" value="KAA8578910.1"/>
    <property type="molecule type" value="Genomic_DNA"/>
</dbReference>
<keyword evidence="2" id="KW-1185">Reference proteome</keyword>
<dbReference type="Proteomes" id="UP000327493">
    <property type="component" value="Unassembled WGS sequence"/>
</dbReference>
<evidence type="ECO:0000313" key="1">
    <source>
        <dbReference type="EMBL" id="KAA8578910.1"/>
    </source>
</evidence>
<evidence type="ECO:0000313" key="2">
    <source>
        <dbReference type="Proteomes" id="UP000327493"/>
    </source>
</evidence>
<dbReference type="Pfam" id="PF15874">
    <property type="entry name" value="Il2rg"/>
    <property type="match status" value="1"/>
</dbReference>
<reference evidence="1 2" key="1">
    <citation type="submission" date="2019-08" db="EMBL/GenBank/DDBJ databases">
        <title>A chromosome-level genome assembly, high-density linkage maps, and genome scans reveal the genomic architecture of hybrid incompatibilities underlying speciation via character displacement in darters (Percidae: Etheostominae).</title>
        <authorList>
            <person name="Moran R.L."/>
            <person name="Catchen J.M."/>
            <person name="Fuller R.C."/>
        </authorList>
    </citation>
    <scope>NUCLEOTIDE SEQUENCE [LARGE SCALE GENOMIC DNA]</scope>
    <source>
        <strain evidence="1">EspeVRDwgs_2016</strain>
        <tissue evidence="1">Muscle</tissue>
    </source>
</reference>